<dbReference type="AlphaFoldDB" id="A0A4U5M912"/>
<feature type="chain" id="PRO_5020985365" evidence="1">
    <location>
        <begin position="22"/>
        <end position="176"/>
    </location>
</feature>
<evidence type="ECO:0000313" key="2">
    <source>
        <dbReference type="EMBL" id="TKR65424.1"/>
    </source>
</evidence>
<proteinExistence type="predicted"/>
<evidence type="ECO:0000256" key="1">
    <source>
        <dbReference type="SAM" id="SignalP"/>
    </source>
</evidence>
<dbReference type="Proteomes" id="UP000298663">
    <property type="component" value="Unassembled WGS sequence"/>
</dbReference>
<name>A0A4U5M912_STECR</name>
<accession>A0A4U5M912</accession>
<reference evidence="2 3" key="2">
    <citation type="journal article" date="2019" name="G3 (Bethesda)">
        <title>Hybrid Assembly of the Genome of the Entomopathogenic Nematode Steinernema carpocapsae Identifies the X-Chromosome.</title>
        <authorList>
            <person name="Serra L."/>
            <person name="Macchietto M."/>
            <person name="Macias-Munoz A."/>
            <person name="McGill C.J."/>
            <person name="Rodriguez I.M."/>
            <person name="Rodriguez B."/>
            <person name="Murad R."/>
            <person name="Mortazavi A."/>
        </authorList>
    </citation>
    <scope>NUCLEOTIDE SEQUENCE [LARGE SCALE GENOMIC DNA]</scope>
    <source>
        <strain evidence="2 3">ALL</strain>
    </source>
</reference>
<keyword evidence="1" id="KW-0732">Signal</keyword>
<keyword evidence="3" id="KW-1185">Reference proteome</keyword>
<feature type="signal peptide" evidence="1">
    <location>
        <begin position="1"/>
        <end position="21"/>
    </location>
</feature>
<sequence length="176" mass="20205">MFLSLPFLLEVFLLFGTPARAVKRTVANGNYMTPVYVLVSTDRSYVTRATNQLISESEEAGGSLLAHYWLEKHPRRFEIRKKALDLGFTKIEGNSRFVKGTREFDWTVDPNSYIYISVFLDSDYSTLSNIANTVPVKMSYYGPNIIIGCDRQLHIAREFETWVDVNRVYWKNCPGG</sequence>
<organism evidence="2 3">
    <name type="scientific">Steinernema carpocapsae</name>
    <name type="common">Entomopathogenic nematode</name>
    <dbReference type="NCBI Taxonomy" id="34508"/>
    <lineage>
        <taxon>Eukaryota</taxon>
        <taxon>Metazoa</taxon>
        <taxon>Ecdysozoa</taxon>
        <taxon>Nematoda</taxon>
        <taxon>Chromadorea</taxon>
        <taxon>Rhabditida</taxon>
        <taxon>Tylenchina</taxon>
        <taxon>Panagrolaimomorpha</taxon>
        <taxon>Strongyloidoidea</taxon>
        <taxon>Steinernematidae</taxon>
        <taxon>Steinernema</taxon>
    </lineage>
</organism>
<comment type="caution">
    <text evidence="2">The sequence shown here is derived from an EMBL/GenBank/DDBJ whole genome shotgun (WGS) entry which is preliminary data.</text>
</comment>
<evidence type="ECO:0000313" key="3">
    <source>
        <dbReference type="Proteomes" id="UP000298663"/>
    </source>
</evidence>
<protein>
    <submittedName>
        <fullName evidence="2">Uncharacterized protein</fullName>
    </submittedName>
</protein>
<gene>
    <name evidence="2" type="ORF">L596_025829</name>
</gene>
<dbReference type="EMBL" id="AZBU02000009">
    <property type="protein sequence ID" value="TKR65424.1"/>
    <property type="molecule type" value="Genomic_DNA"/>
</dbReference>
<reference evidence="2 3" key="1">
    <citation type="journal article" date="2015" name="Genome Biol.">
        <title>Comparative genomics of Steinernema reveals deeply conserved gene regulatory networks.</title>
        <authorList>
            <person name="Dillman A.R."/>
            <person name="Macchietto M."/>
            <person name="Porter C.F."/>
            <person name="Rogers A."/>
            <person name="Williams B."/>
            <person name="Antoshechkin I."/>
            <person name="Lee M.M."/>
            <person name="Goodwin Z."/>
            <person name="Lu X."/>
            <person name="Lewis E.E."/>
            <person name="Goodrich-Blair H."/>
            <person name="Stock S.P."/>
            <person name="Adams B.J."/>
            <person name="Sternberg P.W."/>
            <person name="Mortazavi A."/>
        </authorList>
    </citation>
    <scope>NUCLEOTIDE SEQUENCE [LARGE SCALE GENOMIC DNA]</scope>
    <source>
        <strain evidence="2 3">ALL</strain>
    </source>
</reference>